<evidence type="ECO:0000256" key="2">
    <source>
        <dbReference type="ARBA" id="ARBA00002803"/>
    </source>
</evidence>
<proteinExistence type="predicted"/>
<dbReference type="RefSeq" id="WP_201561627.1">
    <property type="nucleotide sequence ID" value="NZ_CAJGZK010000003.1"/>
</dbReference>
<evidence type="ECO:0000313" key="12">
    <source>
        <dbReference type="EMBL" id="MFC6380182.1"/>
    </source>
</evidence>
<evidence type="ECO:0000256" key="8">
    <source>
        <dbReference type="ARBA" id="ARBA00022737"/>
    </source>
</evidence>
<evidence type="ECO:0000256" key="4">
    <source>
        <dbReference type="ARBA" id="ARBA00012827"/>
    </source>
</evidence>
<dbReference type="PANTHER" id="PTHR21098:SF12">
    <property type="entry name" value="RIBOFLAVIN SYNTHASE"/>
    <property type="match status" value="1"/>
</dbReference>
<protein>
    <recommendedName>
        <fullName evidence="5 9">Riboflavin synthase</fullName>
        <ecNumber evidence="4 9">2.5.1.9</ecNumber>
    </recommendedName>
</protein>
<evidence type="ECO:0000256" key="7">
    <source>
        <dbReference type="ARBA" id="ARBA00022679"/>
    </source>
</evidence>
<evidence type="ECO:0000256" key="10">
    <source>
        <dbReference type="PROSITE-ProRule" id="PRU00524"/>
    </source>
</evidence>
<keyword evidence="8" id="KW-0677">Repeat</keyword>
<organism evidence="12 13">
    <name type="scientific">Psychrobacter glacincola</name>
    <dbReference type="NCBI Taxonomy" id="56810"/>
    <lineage>
        <taxon>Bacteria</taxon>
        <taxon>Pseudomonadati</taxon>
        <taxon>Pseudomonadota</taxon>
        <taxon>Gammaproteobacteria</taxon>
        <taxon>Moraxellales</taxon>
        <taxon>Moraxellaceae</taxon>
        <taxon>Psychrobacter</taxon>
    </lineage>
</organism>
<comment type="catalytic activity">
    <reaction evidence="1">
        <text>2 6,7-dimethyl-8-(1-D-ribityl)lumazine + H(+) = 5-amino-6-(D-ribitylamino)uracil + riboflavin</text>
        <dbReference type="Rhea" id="RHEA:20772"/>
        <dbReference type="ChEBI" id="CHEBI:15378"/>
        <dbReference type="ChEBI" id="CHEBI:15934"/>
        <dbReference type="ChEBI" id="CHEBI:57986"/>
        <dbReference type="ChEBI" id="CHEBI:58201"/>
        <dbReference type="EC" id="2.5.1.9"/>
    </reaction>
</comment>
<reference evidence="13" key="1">
    <citation type="journal article" date="2019" name="Int. J. Syst. Evol. Microbiol.">
        <title>The Global Catalogue of Microorganisms (GCM) 10K type strain sequencing project: providing services to taxonomists for standard genome sequencing and annotation.</title>
        <authorList>
            <consortium name="The Broad Institute Genomics Platform"/>
            <consortium name="The Broad Institute Genome Sequencing Center for Infectious Disease"/>
            <person name="Wu L."/>
            <person name="Ma J."/>
        </authorList>
    </citation>
    <scope>NUCLEOTIDE SEQUENCE [LARGE SCALE GENOMIC DNA]</scope>
    <source>
        <strain evidence="13">CCM 2050</strain>
    </source>
</reference>
<feature type="repeat" description="Lumazine-binding" evidence="10">
    <location>
        <begin position="1"/>
        <end position="97"/>
    </location>
</feature>
<dbReference type="NCBIfam" id="NF006767">
    <property type="entry name" value="PRK09289.1"/>
    <property type="match status" value="1"/>
</dbReference>
<comment type="caution">
    <text evidence="12">The sequence shown here is derived from an EMBL/GenBank/DDBJ whole genome shotgun (WGS) entry which is preliminary data.</text>
</comment>
<accession>A0ABW1W2E0</accession>
<evidence type="ECO:0000313" key="13">
    <source>
        <dbReference type="Proteomes" id="UP001596264"/>
    </source>
</evidence>
<dbReference type="EC" id="2.5.1.9" evidence="4 9"/>
<dbReference type="PANTHER" id="PTHR21098">
    <property type="entry name" value="RIBOFLAVIN SYNTHASE ALPHA CHAIN"/>
    <property type="match status" value="1"/>
</dbReference>
<evidence type="ECO:0000259" key="11">
    <source>
        <dbReference type="PROSITE" id="PS51177"/>
    </source>
</evidence>
<comment type="function">
    <text evidence="2">Catalyzes the dismutation of two molecules of 6,7-dimethyl-8-ribityllumazine, resulting in the formation of riboflavin and 5-amino-6-(D-ribitylamino)uracil.</text>
</comment>
<feature type="repeat" description="Lumazine-binding" evidence="10">
    <location>
        <begin position="98"/>
        <end position="195"/>
    </location>
</feature>
<keyword evidence="7 12" id="KW-0808">Transferase</keyword>
<dbReference type="GO" id="GO:0004746">
    <property type="term" value="F:riboflavin synthase activity"/>
    <property type="evidence" value="ECO:0007669"/>
    <property type="project" value="UniProtKB-EC"/>
</dbReference>
<evidence type="ECO:0000256" key="5">
    <source>
        <dbReference type="ARBA" id="ARBA00013950"/>
    </source>
</evidence>
<dbReference type="Proteomes" id="UP001596264">
    <property type="component" value="Unassembled WGS sequence"/>
</dbReference>
<dbReference type="InterPro" id="IPR001783">
    <property type="entry name" value="Lumazine-bd"/>
</dbReference>
<gene>
    <name evidence="12" type="ORF">ACFP58_01645</name>
</gene>
<dbReference type="PROSITE" id="PS51177">
    <property type="entry name" value="LUMAZINE_BIND"/>
    <property type="match status" value="2"/>
</dbReference>
<evidence type="ECO:0000256" key="3">
    <source>
        <dbReference type="ARBA" id="ARBA00004887"/>
    </source>
</evidence>
<evidence type="ECO:0000256" key="9">
    <source>
        <dbReference type="NCBIfam" id="TIGR00187"/>
    </source>
</evidence>
<evidence type="ECO:0000256" key="6">
    <source>
        <dbReference type="ARBA" id="ARBA00022619"/>
    </source>
</evidence>
<dbReference type="Pfam" id="PF00677">
    <property type="entry name" value="Lum_binding"/>
    <property type="match status" value="2"/>
</dbReference>
<dbReference type="InterPro" id="IPR023366">
    <property type="entry name" value="ATP_synth_asu-like_sf"/>
</dbReference>
<keyword evidence="13" id="KW-1185">Reference proteome</keyword>
<name>A0ABW1W2E0_9GAMM</name>
<feature type="domain" description="Lumazine-binding" evidence="11">
    <location>
        <begin position="98"/>
        <end position="195"/>
    </location>
</feature>
<dbReference type="PIRSF" id="PIRSF000498">
    <property type="entry name" value="Riboflavin_syn_A"/>
    <property type="match status" value="1"/>
</dbReference>
<dbReference type="InterPro" id="IPR017938">
    <property type="entry name" value="Riboflavin_synthase-like_b-brl"/>
</dbReference>
<sequence>MFTGIIESVGKVKSMQPTGGDIRLTVESDGLDFSDVKLGDSIASNGICLTVVDFGSNYYSVDVSRETIARTALEDLKPGYIVNLEKAMLPTTRFGGHIVAGHVDGIGIVRKLQKDARSIYIEIEIPKELAHYTATKGSITLDGISLTTNLVRDNIVSLNIIPHTAQVTNIAQHWLVGDKVNVEVDIVARYLERLLNKSQGDTASNSPQSNSPKSNITEAFLADNGFMK</sequence>
<dbReference type="Gene3D" id="2.40.30.20">
    <property type="match status" value="2"/>
</dbReference>
<dbReference type="EMBL" id="JBHSTZ010000005">
    <property type="protein sequence ID" value="MFC6380182.1"/>
    <property type="molecule type" value="Genomic_DNA"/>
</dbReference>
<dbReference type="CDD" id="cd00402">
    <property type="entry name" value="Riboflavin_synthase_like"/>
    <property type="match status" value="1"/>
</dbReference>
<dbReference type="SUPFAM" id="SSF63380">
    <property type="entry name" value="Riboflavin synthase domain-like"/>
    <property type="match status" value="2"/>
</dbReference>
<feature type="domain" description="Lumazine-binding" evidence="11">
    <location>
        <begin position="1"/>
        <end position="97"/>
    </location>
</feature>
<keyword evidence="6" id="KW-0686">Riboflavin biosynthesis</keyword>
<comment type="pathway">
    <text evidence="3">Cofactor biosynthesis; riboflavin biosynthesis; riboflavin from 2-hydroxy-3-oxobutyl phosphate and 5-amino-6-(D-ribitylamino)uracil: step 2/2.</text>
</comment>
<evidence type="ECO:0000256" key="1">
    <source>
        <dbReference type="ARBA" id="ARBA00000968"/>
    </source>
</evidence>
<dbReference type="NCBIfam" id="TIGR00187">
    <property type="entry name" value="ribE"/>
    <property type="match status" value="1"/>
</dbReference>
<dbReference type="InterPro" id="IPR026017">
    <property type="entry name" value="Lumazine-bd_dom"/>
</dbReference>